<feature type="compositionally biased region" description="Polar residues" evidence="1">
    <location>
        <begin position="206"/>
        <end position="217"/>
    </location>
</feature>
<evidence type="ECO:0000256" key="1">
    <source>
        <dbReference type="SAM" id="MobiDB-lite"/>
    </source>
</evidence>
<dbReference type="RefSeq" id="YP_009792813.1">
    <property type="nucleotide sequence ID" value="NC_047862.1"/>
</dbReference>
<organism evidence="2 3">
    <name type="scientific">Klebsiella phage vB_KpnS_IME279</name>
    <dbReference type="NCBI Taxonomy" id="2041211"/>
    <lineage>
        <taxon>Viruses</taxon>
        <taxon>Duplodnaviria</taxon>
        <taxon>Heunggongvirae</taxon>
        <taxon>Uroviricota</taxon>
        <taxon>Caudoviricetes</taxon>
        <taxon>Sortsnevirus</taxon>
        <taxon>Sortsnevirus IME279</taxon>
    </lineage>
</organism>
<sequence>MENIIQFSATRGEFMKAFFAARKNIGTISKTRKNDHLKSTYANLSDYLDAIDSAIEEQGLMVIQSPGAFTAAGDMPMETRIEHVESGEFMVALMEIHVDRKNAQGDGSAISYARRYHIGALFGLTADDDDGHGAKRKFADYKKEFDLIEDITELKKEARVAFMYLKGQETEQNLIHEYVAKREAKAAASTAVGFNPAAPVARRGQKPQNAQAPVQGQTPEPETKEAPAPVQDDKKPNLEDF</sequence>
<dbReference type="KEGG" id="vg:54983022"/>
<dbReference type="InterPro" id="IPR007499">
    <property type="entry name" value="ERF_bacteria_virus"/>
</dbReference>
<feature type="compositionally biased region" description="Basic and acidic residues" evidence="1">
    <location>
        <begin position="221"/>
        <end position="241"/>
    </location>
</feature>
<dbReference type="EMBL" id="MF614100">
    <property type="protein sequence ID" value="ATI16417.1"/>
    <property type="molecule type" value="Genomic_DNA"/>
</dbReference>
<dbReference type="Pfam" id="PF04404">
    <property type="entry name" value="ERF"/>
    <property type="match status" value="1"/>
</dbReference>
<dbReference type="GeneID" id="54983022"/>
<name>A0A291LCC5_9CAUD</name>
<dbReference type="Proteomes" id="UP000229963">
    <property type="component" value="Segment"/>
</dbReference>
<protein>
    <submittedName>
        <fullName evidence="2">Recombinase</fullName>
    </submittedName>
</protein>
<accession>A0A291LCC5</accession>
<feature type="region of interest" description="Disordered" evidence="1">
    <location>
        <begin position="196"/>
        <end position="241"/>
    </location>
</feature>
<reference evidence="3" key="1">
    <citation type="submission" date="2017-08" db="EMBL/GenBank/DDBJ databases">
        <authorList>
            <person name="Zhao F."/>
            <person name="Pan X."/>
            <person name="Tong Y."/>
        </authorList>
    </citation>
    <scope>NUCLEOTIDE SEQUENCE [LARGE SCALE GENOMIC DNA]</scope>
</reference>
<proteinExistence type="predicted"/>
<evidence type="ECO:0000313" key="2">
    <source>
        <dbReference type="EMBL" id="ATI16417.1"/>
    </source>
</evidence>
<keyword evidence="3" id="KW-1185">Reference proteome</keyword>
<evidence type="ECO:0000313" key="3">
    <source>
        <dbReference type="Proteomes" id="UP000229963"/>
    </source>
</evidence>